<dbReference type="AlphaFoldDB" id="A0A6G1J746"/>
<name>A0A6G1J746_9PLEO</name>
<accession>A0A6G1J746</accession>
<protein>
    <submittedName>
        <fullName evidence="1">Uncharacterized protein</fullName>
    </submittedName>
</protein>
<organism evidence="1 2">
    <name type="scientific">Lentithecium fluviatile CBS 122367</name>
    <dbReference type="NCBI Taxonomy" id="1168545"/>
    <lineage>
        <taxon>Eukaryota</taxon>
        <taxon>Fungi</taxon>
        <taxon>Dikarya</taxon>
        <taxon>Ascomycota</taxon>
        <taxon>Pezizomycotina</taxon>
        <taxon>Dothideomycetes</taxon>
        <taxon>Pleosporomycetidae</taxon>
        <taxon>Pleosporales</taxon>
        <taxon>Massarineae</taxon>
        <taxon>Lentitheciaceae</taxon>
        <taxon>Lentithecium</taxon>
    </lineage>
</organism>
<evidence type="ECO:0000313" key="1">
    <source>
        <dbReference type="EMBL" id="KAF2686357.1"/>
    </source>
</evidence>
<sequence length="153" mass="17372">MSMEIDDNNLGTSNPKTIYALTQTSIPTSNRTSPPQKPSDRFVGTYTDLNIDWQSKIMYQKYLEKGRKIEGQLQVLPPLSPPNVVASQIQDENGRSEQLHEWVHVLLVEIHKDPAKEEMPELCYFVVKVAGPPVPSEGEMQLEIAHVFRKRDA</sequence>
<dbReference type="EMBL" id="MU005577">
    <property type="protein sequence ID" value="KAF2686357.1"/>
    <property type="molecule type" value="Genomic_DNA"/>
</dbReference>
<keyword evidence="2" id="KW-1185">Reference proteome</keyword>
<gene>
    <name evidence="1" type="ORF">K458DRAFT_402828</name>
</gene>
<proteinExistence type="predicted"/>
<reference evidence="1" key="1">
    <citation type="journal article" date="2020" name="Stud. Mycol.">
        <title>101 Dothideomycetes genomes: a test case for predicting lifestyles and emergence of pathogens.</title>
        <authorList>
            <person name="Haridas S."/>
            <person name="Albert R."/>
            <person name="Binder M."/>
            <person name="Bloem J."/>
            <person name="Labutti K."/>
            <person name="Salamov A."/>
            <person name="Andreopoulos B."/>
            <person name="Baker S."/>
            <person name="Barry K."/>
            <person name="Bills G."/>
            <person name="Bluhm B."/>
            <person name="Cannon C."/>
            <person name="Castanera R."/>
            <person name="Culley D."/>
            <person name="Daum C."/>
            <person name="Ezra D."/>
            <person name="Gonzalez J."/>
            <person name="Henrissat B."/>
            <person name="Kuo A."/>
            <person name="Liang C."/>
            <person name="Lipzen A."/>
            <person name="Lutzoni F."/>
            <person name="Magnuson J."/>
            <person name="Mondo S."/>
            <person name="Nolan M."/>
            <person name="Ohm R."/>
            <person name="Pangilinan J."/>
            <person name="Park H.-J."/>
            <person name="Ramirez L."/>
            <person name="Alfaro M."/>
            <person name="Sun H."/>
            <person name="Tritt A."/>
            <person name="Yoshinaga Y."/>
            <person name="Zwiers L.-H."/>
            <person name="Turgeon B."/>
            <person name="Goodwin S."/>
            <person name="Spatafora J."/>
            <person name="Crous P."/>
            <person name="Grigoriev I."/>
        </authorList>
    </citation>
    <scope>NUCLEOTIDE SEQUENCE</scope>
    <source>
        <strain evidence="1">CBS 122367</strain>
    </source>
</reference>
<evidence type="ECO:0000313" key="2">
    <source>
        <dbReference type="Proteomes" id="UP000799291"/>
    </source>
</evidence>
<dbReference type="Proteomes" id="UP000799291">
    <property type="component" value="Unassembled WGS sequence"/>
</dbReference>